<keyword evidence="3" id="KW-1185">Reference proteome</keyword>
<comment type="caution">
    <text evidence="2">The sequence shown here is derived from an EMBL/GenBank/DDBJ whole genome shotgun (WGS) entry which is preliminary data.</text>
</comment>
<accession>A0ABQ0C9N6</accession>
<evidence type="ECO:0000313" key="3">
    <source>
        <dbReference type="Proteomes" id="UP001628193"/>
    </source>
</evidence>
<dbReference type="EMBL" id="BAAFGK010000004">
    <property type="protein sequence ID" value="GAB0057602.1"/>
    <property type="molecule type" value="Genomic_DNA"/>
</dbReference>
<evidence type="ECO:0000313" key="2">
    <source>
        <dbReference type="EMBL" id="GAB0057602.1"/>
    </source>
</evidence>
<gene>
    <name evidence="2" type="ORF">SIID45300_01934</name>
</gene>
<proteinExistence type="predicted"/>
<evidence type="ECO:0000256" key="1">
    <source>
        <dbReference type="SAM" id="MobiDB-lite"/>
    </source>
</evidence>
<sequence>MAFFLPEAHDGIDWRQGFEFLDKELSRITRDLEPPIDGCRPPGGELRGVMTPKAR</sequence>
<reference evidence="2 3" key="2">
    <citation type="submission" date="2024-09" db="EMBL/GenBank/DDBJ databases">
        <title>Draft genome sequence of Candidatus Magnetaquicoccaceae bacterium FCR-1.</title>
        <authorList>
            <person name="Shimoshige H."/>
            <person name="Shimamura S."/>
            <person name="Taoka A."/>
            <person name="Kobayashi H."/>
            <person name="Maekawa T."/>
        </authorList>
    </citation>
    <scope>NUCLEOTIDE SEQUENCE [LARGE SCALE GENOMIC DNA]</scope>
    <source>
        <strain evidence="2 3">FCR-1</strain>
    </source>
</reference>
<dbReference type="Proteomes" id="UP001628193">
    <property type="component" value="Unassembled WGS sequence"/>
</dbReference>
<feature type="region of interest" description="Disordered" evidence="1">
    <location>
        <begin position="32"/>
        <end position="55"/>
    </location>
</feature>
<name>A0ABQ0C9N6_9PROT</name>
<organism evidence="2 3">
    <name type="scientific">Candidatus Magnetaquiglobus chichijimensis</name>
    <dbReference type="NCBI Taxonomy" id="3141448"/>
    <lineage>
        <taxon>Bacteria</taxon>
        <taxon>Pseudomonadati</taxon>
        <taxon>Pseudomonadota</taxon>
        <taxon>Magnetococcia</taxon>
        <taxon>Magnetococcales</taxon>
        <taxon>Candidatus Magnetaquicoccaceae</taxon>
        <taxon>Candidatus Magnetaquiglobus</taxon>
    </lineage>
</organism>
<protein>
    <submittedName>
        <fullName evidence="2">Uncharacterized protein</fullName>
    </submittedName>
</protein>
<reference evidence="2 3" key="1">
    <citation type="submission" date="2024-05" db="EMBL/GenBank/DDBJ databases">
        <authorList>
            <consortium name="Candidatus Magnetaquicoccaceae bacterium FCR-1 genome sequencing consortium"/>
            <person name="Shimoshige H."/>
            <person name="Shimamura S."/>
            <person name="Taoka A."/>
            <person name="Kobayashi H."/>
            <person name="Maekawa T."/>
        </authorList>
    </citation>
    <scope>NUCLEOTIDE SEQUENCE [LARGE SCALE GENOMIC DNA]</scope>
    <source>
        <strain evidence="2 3">FCR-1</strain>
    </source>
</reference>
<dbReference type="RefSeq" id="WP_420905295.1">
    <property type="nucleotide sequence ID" value="NZ_BAAFGK010000004.1"/>
</dbReference>